<comment type="subcellular location">
    <subcellularLocation>
        <location evidence="2">Endoplasmic reticulum membrane</location>
        <topology evidence="2">Single-pass membrane protein</topology>
    </subcellularLocation>
</comment>
<dbReference type="Gene3D" id="3.40.640.10">
    <property type="entry name" value="Type I PLP-dependent aspartate aminotransferase-like (Major domain)"/>
    <property type="match status" value="1"/>
</dbReference>
<dbReference type="GO" id="GO:0016020">
    <property type="term" value="C:membrane"/>
    <property type="evidence" value="ECO:0007669"/>
    <property type="project" value="GOC"/>
</dbReference>
<protein>
    <submittedName>
        <fullName evidence="16">Aspartate aminotransferase family protein</fullName>
    </submittedName>
</protein>
<proteinExistence type="inferred from homology"/>
<evidence type="ECO:0000256" key="1">
    <source>
        <dbReference type="ARBA" id="ARBA00001933"/>
    </source>
</evidence>
<gene>
    <name evidence="16" type="ORF">UABAM_05161</name>
</gene>
<comment type="pathway">
    <text evidence="3">Lipid metabolism; sphingolipid metabolism.</text>
</comment>
<reference evidence="16 17" key="1">
    <citation type="submission" date="2019-08" db="EMBL/GenBank/DDBJ databases">
        <title>Complete genome sequence of Candidatus Uab amorphum.</title>
        <authorList>
            <person name="Shiratori T."/>
            <person name="Suzuki S."/>
            <person name="Kakizawa Y."/>
            <person name="Ishida K."/>
        </authorList>
    </citation>
    <scope>NUCLEOTIDE SEQUENCE [LARGE SCALE GENOMIC DNA]</scope>
    <source>
        <strain evidence="16 17">SRT547</strain>
    </source>
</reference>
<keyword evidence="11" id="KW-0472">Membrane</keyword>
<comment type="pathway">
    <text evidence="4">Sphingolipid metabolism.</text>
</comment>
<feature type="modified residue" description="N6-(pyridoxal phosphate)lysine" evidence="14">
    <location>
        <position position="241"/>
    </location>
</feature>
<dbReference type="OrthoDB" id="9803665at2"/>
<dbReference type="InterPro" id="IPR002129">
    <property type="entry name" value="PyrdxlP-dep_de-COase"/>
</dbReference>
<sequence>MKIPQQGLSAQDVMQQLNSYRQQDLNWRDGKTFSYIYDAGQEVENICKEAYLAFLTESGLDPLSFRSLLKLENDVASMAKNHLRGDDEVVGTFSSGGTESIILAVKAARDYARHERNITQAEIILPVTAHAAFFKAADYLGIKAITVDVNPETYKAETSKIAAAITENTVLLVGSAPSYAHGVIDPIAEIGQLALDRGILFHVDGCIGGFLLPFMRKMGVAVPDFDFTVPGVTSISMDFHKYAYVVKGASIVMYKNKNLRKYQFYACTDWTGYPVVNPTVQSSKSGGPVASAWATMNFLGENGYLDLARQLHEATQKFVAGVEKMPDLQVMGTPEMTLVAVKSDTINIFHVVDEMKVRGWHIQAQLAVGGHKENFHLTIQPSNVAKMDEMLVDLEESVRAVKELPLSPIPPQLQSLLGAVASGSVPLDNLGALLQNAGIQGDKLPERTAVINSLLNHLPCAIRTQILLNFFNEVFRSE</sequence>
<accession>A0A5S9IRG7</accession>
<dbReference type="KEGG" id="uam:UABAM_05161"/>
<dbReference type="GO" id="GO:0019752">
    <property type="term" value="P:carboxylic acid metabolic process"/>
    <property type="evidence" value="ECO:0007669"/>
    <property type="project" value="InterPro"/>
</dbReference>
<dbReference type="Gene3D" id="3.90.1150.10">
    <property type="entry name" value="Aspartate Aminotransferase, domain 1"/>
    <property type="match status" value="1"/>
</dbReference>
<keyword evidence="8" id="KW-0746">Sphingolipid metabolism</keyword>
<dbReference type="GO" id="GO:0006665">
    <property type="term" value="P:sphingolipid metabolic process"/>
    <property type="evidence" value="ECO:0007669"/>
    <property type="project" value="UniProtKB-KW"/>
</dbReference>
<keyword evidence="7 14" id="KW-0663">Pyridoxal phosphate</keyword>
<dbReference type="AlphaFoldDB" id="A0A5S9IRG7"/>
<evidence type="ECO:0000313" key="17">
    <source>
        <dbReference type="Proteomes" id="UP000326354"/>
    </source>
</evidence>
<keyword evidence="17" id="KW-1185">Reference proteome</keyword>
<evidence type="ECO:0000256" key="3">
    <source>
        <dbReference type="ARBA" id="ARBA00004760"/>
    </source>
</evidence>
<keyword evidence="12 15" id="KW-0456">Lyase</keyword>
<dbReference type="InterPro" id="IPR015421">
    <property type="entry name" value="PyrdxlP-dep_Trfase_major"/>
</dbReference>
<dbReference type="InterPro" id="IPR015424">
    <property type="entry name" value="PyrdxlP-dep_Trfase"/>
</dbReference>
<evidence type="ECO:0000256" key="14">
    <source>
        <dbReference type="PIRSR" id="PIRSR602129-50"/>
    </source>
</evidence>
<organism evidence="16 17">
    <name type="scientific">Uabimicrobium amorphum</name>
    <dbReference type="NCBI Taxonomy" id="2596890"/>
    <lineage>
        <taxon>Bacteria</taxon>
        <taxon>Pseudomonadati</taxon>
        <taxon>Planctomycetota</taxon>
        <taxon>Candidatus Uabimicrobiia</taxon>
        <taxon>Candidatus Uabimicrobiales</taxon>
        <taxon>Candidatus Uabimicrobiaceae</taxon>
        <taxon>Candidatus Uabimicrobium</taxon>
    </lineage>
</organism>
<dbReference type="PANTHER" id="PTHR42735:SF6">
    <property type="entry name" value="SPHINGOSINE-1-PHOSPHATE LYASE 1"/>
    <property type="match status" value="1"/>
</dbReference>
<dbReference type="EMBL" id="AP019860">
    <property type="protein sequence ID" value="BBM86773.1"/>
    <property type="molecule type" value="Genomic_DNA"/>
</dbReference>
<evidence type="ECO:0000256" key="8">
    <source>
        <dbReference type="ARBA" id="ARBA00022919"/>
    </source>
</evidence>
<evidence type="ECO:0000256" key="2">
    <source>
        <dbReference type="ARBA" id="ARBA00004389"/>
    </source>
</evidence>
<dbReference type="GO" id="GO:0008483">
    <property type="term" value="F:transaminase activity"/>
    <property type="evidence" value="ECO:0007669"/>
    <property type="project" value="UniProtKB-KW"/>
</dbReference>
<evidence type="ECO:0000256" key="7">
    <source>
        <dbReference type="ARBA" id="ARBA00022898"/>
    </source>
</evidence>
<keyword evidence="10" id="KW-0443">Lipid metabolism</keyword>
<keyword evidence="5" id="KW-0812">Transmembrane</keyword>
<dbReference type="Pfam" id="PF00282">
    <property type="entry name" value="Pyridoxal_deC"/>
    <property type="match status" value="1"/>
</dbReference>
<evidence type="ECO:0000256" key="4">
    <source>
        <dbReference type="ARBA" id="ARBA00004991"/>
    </source>
</evidence>
<comment type="similarity">
    <text evidence="13">Belongs to the group II decarboxylase family. Sphingosine-1-phosphate lyase subfamily.</text>
</comment>
<dbReference type="Proteomes" id="UP000326354">
    <property type="component" value="Chromosome"/>
</dbReference>
<evidence type="ECO:0000313" key="16">
    <source>
        <dbReference type="EMBL" id="BBM86773.1"/>
    </source>
</evidence>
<dbReference type="RefSeq" id="WP_151970816.1">
    <property type="nucleotide sequence ID" value="NZ_AP019860.1"/>
</dbReference>
<dbReference type="PANTHER" id="PTHR42735">
    <property type="match status" value="1"/>
</dbReference>
<evidence type="ECO:0000256" key="11">
    <source>
        <dbReference type="ARBA" id="ARBA00023136"/>
    </source>
</evidence>
<dbReference type="GO" id="GO:0030170">
    <property type="term" value="F:pyridoxal phosphate binding"/>
    <property type="evidence" value="ECO:0007669"/>
    <property type="project" value="InterPro"/>
</dbReference>
<keyword evidence="6" id="KW-0256">Endoplasmic reticulum</keyword>
<evidence type="ECO:0000256" key="15">
    <source>
        <dbReference type="RuleBase" id="RU000382"/>
    </source>
</evidence>
<dbReference type="FunFam" id="3.40.640.10:FF:000020">
    <property type="entry name" value="sphingosine-1-phosphate lyase 1"/>
    <property type="match status" value="1"/>
</dbReference>
<dbReference type="SUPFAM" id="SSF53383">
    <property type="entry name" value="PLP-dependent transferases"/>
    <property type="match status" value="1"/>
</dbReference>
<dbReference type="GO" id="GO:0016830">
    <property type="term" value="F:carbon-carbon lyase activity"/>
    <property type="evidence" value="ECO:0007669"/>
    <property type="project" value="InterPro"/>
</dbReference>
<evidence type="ECO:0000256" key="6">
    <source>
        <dbReference type="ARBA" id="ARBA00022824"/>
    </source>
</evidence>
<dbReference type="InterPro" id="IPR050477">
    <property type="entry name" value="GrpII_AminoAcid_Decarb"/>
</dbReference>
<dbReference type="InterPro" id="IPR015422">
    <property type="entry name" value="PyrdxlP-dep_Trfase_small"/>
</dbReference>
<keyword evidence="16" id="KW-0032">Aminotransferase</keyword>
<evidence type="ECO:0000256" key="9">
    <source>
        <dbReference type="ARBA" id="ARBA00022989"/>
    </source>
</evidence>
<evidence type="ECO:0000256" key="10">
    <source>
        <dbReference type="ARBA" id="ARBA00023098"/>
    </source>
</evidence>
<name>A0A5S9IRG7_UABAM</name>
<evidence type="ECO:0000256" key="5">
    <source>
        <dbReference type="ARBA" id="ARBA00022692"/>
    </source>
</evidence>
<keyword evidence="16" id="KW-0808">Transferase</keyword>
<evidence type="ECO:0000256" key="13">
    <source>
        <dbReference type="ARBA" id="ARBA00038302"/>
    </source>
</evidence>
<keyword evidence="9" id="KW-1133">Transmembrane helix</keyword>
<comment type="cofactor">
    <cofactor evidence="1 14 15">
        <name>pyridoxal 5'-phosphate</name>
        <dbReference type="ChEBI" id="CHEBI:597326"/>
    </cofactor>
</comment>
<evidence type="ECO:0000256" key="12">
    <source>
        <dbReference type="ARBA" id="ARBA00023239"/>
    </source>
</evidence>